<dbReference type="InterPro" id="IPR004713">
    <property type="entry name" value="CaH_exchang"/>
</dbReference>
<evidence type="ECO:0000256" key="6">
    <source>
        <dbReference type="ARBA" id="ARBA00023065"/>
    </source>
</evidence>
<evidence type="ECO:0000256" key="9">
    <source>
        <dbReference type="SAM" id="Phobius"/>
    </source>
</evidence>
<comment type="subcellular location">
    <subcellularLocation>
        <location evidence="1">Endomembrane system</location>
        <topology evidence="1">Multi-pass membrane protein</topology>
    </subcellularLocation>
</comment>
<dbReference type="GO" id="GO:0015369">
    <property type="term" value="F:calcium:proton antiporter activity"/>
    <property type="evidence" value="ECO:0007669"/>
    <property type="project" value="UniProtKB-ARBA"/>
</dbReference>
<feature type="compositionally biased region" description="Polar residues" evidence="8">
    <location>
        <begin position="51"/>
        <end position="61"/>
    </location>
</feature>
<reference evidence="12" key="5">
    <citation type="submission" date="2015-06" db="UniProtKB">
        <authorList>
            <consortium name="EnsemblFungi"/>
        </authorList>
    </citation>
    <scope>IDENTIFICATION</scope>
    <source>
        <strain evidence="12">ATCC 64411</strain>
    </source>
</reference>
<dbReference type="PANTHER" id="PTHR31503:SF20">
    <property type="entry name" value="CA(2+)_H(+) EXCHANGER, PUTATIVE (EUROFUNG)-RELATED"/>
    <property type="match status" value="1"/>
</dbReference>
<dbReference type="EnsemblFungi" id="MAPG_00882T0">
    <property type="protein sequence ID" value="MAPG_00882T0"/>
    <property type="gene ID" value="MAPG_00882"/>
</dbReference>
<dbReference type="EMBL" id="GL876966">
    <property type="protein sequence ID" value="KLU81801.1"/>
    <property type="molecule type" value="Genomic_DNA"/>
</dbReference>
<dbReference type="OrthoDB" id="1699231at2759"/>
<keyword evidence="13" id="KW-1185">Reference proteome</keyword>
<feature type="compositionally biased region" description="Low complexity" evidence="8">
    <location>
        <begin position="81"/>
        <end position="101"/>
    </location>
</feature>
<evidence type="ECO:0000256" key="8">
    <source>
        <dbReference type="SAM" id="MobiDB-lite"/>
    </source>
</evidence>
<feature type="transmembrane region" description="Helical" evidence="9">
    <location>
        <begin position="280"/>
        <end position="303"/>
    </location>
</feature>
<reference evidence="12" key="4">
    <citation type="journal article" date="2015" name="G3 (Bethesda)">
        <title>Genome sequences of three phytopathogenic species of the Magnaporthaceae family of fungi.</title>
        <authorList>
            <person name="Okagaki L.H."/>
            <person name="Nunes C.C."/>
            <person name="Sailsbery J."/>
            <person name="Clay B."/>
            <person name="Brown D."/>
            <person name="John T."/>
            <person name="Oh Y."/>
            <person name="Young N."/>
            <person name="Fitzgerald M."/>
            <person name="Haas B.J."/>
            <person name="Zeng Q."/>
            <person name="Young S."/>
            <person name="Adiconis X."/>
            <person name="Fan L."/>
            <person name="Levin J.Z."/>
            <person name="Mitchell T.K."/>
            <person name="Okubara P.A."/>
            <person name="Farman M.L."/>
            <person name="Kohn L.M."/>
            <person name="Birren B."/>
            <person name="Ma L.-J."/>
            <person name="Dean R.A."/>
        </authorList>
    </citation>
    <scope>NUCLEOTIDE SEQUENCE</scope>
    <source>
        <strain evidence="12">ATCC 64411 / 73-15</strain>
    </source>
</reference>
<evidence type="ECO:0000259" key="10">
    <source>
        <dbReference type="Pfam" id="PF01699"/>
    </source>
</evidence>
<feature type="transmembrane region" description="Helical" evidence="9">
    <location>
        <begin position="245"/>
        <end position="268"/>
    </location>
</feature>
<evidence type="ECO:0000256" key="3">
    <source>
        <dbReference type="ARBA" id="ARBA00022448"/>
    </source>
</evidence>
<feature type="domain" description="Sodium/calcium exchanger membrane region" evidence="10">
    <location>
        <begin position="185"/>
        <end position="337"/>
    </location>
</feature>
<proteinExistence type="inferred from homology"/>
<keyword evidence="6" id="KW-0406">Ion transport</keyword>
<sequence length="359" mass="38522">MPTFNAFQIKRQANLLSRQSGPFAHIQWRKKRNTTFPLDVEQGHAAATGDNEGSSPLTHVNSAPAGGFASRDGEKGRDSDSAAAAPAAAETASAAPSNSEAQLRNRRPEPPRLDTNLGRSGTIKQEETEDKPKKKGSRFLKRIEPKEPFTVANQLQRTFLNSWINVLLIAAPAGIALHFTSVSPIVIFVVNFIAIIPLAALLGFATEEIALRTGETLGGLLNATFGNAVELIVAIIALMDNQVTIVQTSLIGSILSNLLLVLGMCFFFGGLRRTEQHFNITVAQTAASLLALAVAGVIVPTVFDRSSNTPDLDVAMLSRGVSVILLVVYAAYLFFQLHTHHELAEAVRLAPLVETAALE</sequence>
<gene>
    <name evidence="11" type="ORF">MAPG_00882</name>
</gene>
<evidence type="ECO:0000256" key="1">
    <source>
        <dbReference type="ARBA" id="ARBA00004127"/>
    </source>
</evidence>
<reference evidence="11" key="3">
    <citation type="submission" date="2011-03" db="EMBL/GenBank/DDBJ databases">
        <title>Annotation of Magnaporthe poae ATCC 64411.</title>
        <authorList>
            <person name="Ma L.-J."/>
            <person name="Dead R."/>
            <person name="Young S.K."/>
            <person name="Zeng Q."/>
            <person name="Gargeya S."/>
            <person name="Fitzgerald M."/>
            <person name="Haas B."/>
            <person name="Abouelleil A."/>
            <person name="Alvarado L."/>
            <person name="Arachchi H.M."/>
            <person name="Berlin A."/>
            <person name="Brown A."/>
            <person name="Chapman S.B."/>
            <person name="Chen Z."/>
            <person name="Dunbar C."/>
            <person name="Freedman E."/>
            <person name="Gearin G."/>
            <person name="Gellesch M."/>
            <person name="Goldberg J."/>
            <person name="Griggs A."/>
            <person name="Gujja S."/>
            <person name="Heiman D."/>
            <person name="Howarth C."/>
            <person name="Larson L."/>
            <person name="Lui A."/>
            <person name="MacDonald P.J.P."/>
            <person name="Mehta T."/>
            <person name="Montmayeur A."/>
            <person name="Murphy C."/>
            <person name="Neiman D."/>
            <person name="Pearson M."/>
            <person name="Priest M."/>
            <person name="Roberts A."/>
            <person name="Saif S."/>
            <person name="Shea T."/>
            <person name="Shenoy N."/>
            <person name="Sisk P."/>
            <person name="Stolte C."/>
            <person name="Sykes S."/>
            <person name="Yandava C."/>
            <person name="Wortman J."/>
            <person name="Nusbaum C."/>
            <person name="Birren B."/>
        </authorList>
    </citation>
    <scope>NUCLEOTIDE SEQUENCE</scope>
    <source>
        <strain evidence="11">ATCC 64411</strain>
    </source>
</reference>
<feature type="region of interest" description="Disordered" evidence="8">
    <location>
        <begin position="45"/>
        <end position="140"/>
    </location>
</feature>
<keyword evidence="5 9" id="KW-1133">Transmembrane helix</keyword>
<dbReference type="GO" id="GO:0012505">
    <property type="term" value="C:endomembrane system"/>
    <property type="evidence" value="ECO:0007669"/>
    <property type="project" value="UniProtKB-SubCell"/>
</dbReference>
<dbReference type="GO" id="GO:0000329">
    <property type="term" value="C:fungal-type vacuole membrane"/>
    <property type="evidence" value="ECO:0007669"/>
    <property type="project" value="TreeGrafter"/>
</dbReference>
<feature type="transmembrane region" description="Helical" evidence="9">
    <location>
        <begin position="217"/>
        <end position="239"/>
    </location>
</feature>
<reference evidence="13" key="2">
    <citation type="submission" date="2010-05" db="EMBL/GenBank/DDBJ databases">
        <title>The genome sequence of Magnaporthe poae strain ATCC 64411.</title>
        <authorList>
            <person name="Ma L.-J."/>
            <person name="Dead R."/>
            <person name="Young S."/>
            <person name="Zeng Q."/>
            <person name="Koehrsen M."/>
            <person name="Alvarado L."/>
            <person name="Berlin A."/>
            <person name="Chapman S.B."/>
            <person name="Chen Z."/>
            <person name="Freedman E."/>
            <person name="Gellesch M."/>
            <person name="Goldberg J."/>
            <person name="Griggs A."/>
            <person name="Gujja S."/>
            <person name="Heilman E.R."/>
            <person name="Heiman D."/>
            <person name="Hepburn T."/>
            <person name="Howarth C."/>
            <person name="Jen D."/>
            <person name="Larson L."/>
            <person name="Mehta T."/>
            <person name="Neiman D."/>
            <person name="Pearson M."/>
            <person name="Roberts A."/>
            <person name="Saif S."/>
            <person name="Shea T."/>
            <person name="Shenoy N."/>
            <person name="Sisk P."/>
            <person name="Stolte C."/>
            <person name="Sykes S."/>
            <person name="Walk T."/>
            <person name="White J."/>
            <person name="Yandava C."/>
            <person name="Haas B."/>
            <person name="Nusbaum C."/>
            <person name="Birren B."/>
        </authorList>
    </citation>
    <scope>NUCLEOTIDE SEQUENCE [LARGE SCALE GENOMIC DNA]</scope>
    <source>
        <strain evidence="13">ATCC 64411 / 73-15</strain>
    </source>
</reference>
<name>A0A0C4DM79_MAGP6</name>
<dbReference type="GO" id="GO:0006874">
    <property type="term" value="P:intracellular calcium ion homeostasis"/>
    <property type="evidence" value="ECO:0007669"/>
    <property type="project" value="TreeGrafter"/>
</dbReference>
<dbReference type="AlphaFoldDB" id="A0A0C4DM79"/>
<keyword evidence="3" id="KW-0813">Transport</keyword>
<feature type="transmembrane region" description="Helical" evidence="9">
    <location>
        <begin position="315"/>
        <end position="335"/>
    </location>
</feature>
<evidence type="ECO:0000256" key="7">
    <source>
        <dbReference type="ARBA" id="ARBA00023136"/>
    </source>
</evidence>
<evidence type="ECO:0000256" key="2">
    <source>
        <dbReference type="ARBA" id="ARBA00008170"/>
    </source>
</evidence>
<organism evidence="12 13">
    <name type="scientific">Magnaporthiopsis poae (strain ATCC 64411 / 73-15)</name>
    <name type="common">Kentucky bluegrass fungus</name>
    <name type="synonym">Magnaporthe poae</name>
    <dbReference type="NCBI Taxonomy" id="644358"/>
    <lineage>
        <taxon>Eukaryota</taxon>
        <taxon>Fungi</taxon>
        <taxon>Dikarya</taxon>
        <taxon>Ascomycota</taxon>
        <taxon>Pezizomycotina</taxon>
        <taxon>Sordariomycetes</taxon>
        <taxon>Sordariomycetidae</taxon>
        <taxon>Magnaporthales</taxon>
        <taxon>Magnaporthaceae</taxon>
        <taxon>Magnaporthiopsis</taxon>
    </lineage>
</organism>
<protein>
    <submittedName>
        <fullName evidence="11">Calcium-proton exchanger</fullName>
    </submittedName>
</protein>
<evidence type="ECO:0000313" key="11">
    <source>
        <dbReference type="EMBL" id="KLU81801.1"/>
    </source>
</evidence>
<reference evidence="11" key="1">
    <citation type="submission" date="2010-05" db="EMBL/GenBank/DDBJ databases">
        <title>The Genome Sequence of Magnaporthe poae strain ATCC 64411.</title>
        <authorList>
            <consortium name="The Broad Institute Genome Sequencing Platform"/>
            <consortium name="Broad Institute Genome Sequencing Center for Infectious Disease"/>
            <person name="Ma L.-J."/>
            <person name="Dead R."/>
            <person name="Young S."/>
            <person name="Zeng Q."/>
            <person name="Koehrsen M."/>
            <person name="Alvarado L."/>
            <person name="Berlin A."/>
            <person name="Chapman S.B."/>
            <person name="Chen Z."/>
            <person name="Freedman E."/>
            <person name="Gellesch M."/>
            <person name="Goldberg J."/>
            <person name="Griggs A."/>
            <person name="Gujja S."/>
            <person name="Heilman E.R."/>
            <person name="Heiman D."/>
            <person name="Hepburn T."/>
            <person name="Howarth C."/>
            <person name="Jen D."/>
            <person name="Larson L."/>
            <person name="Mehta T."/>
            <person name="Neiman D."/>
            <person name="Pearson M."/>
            <person name="Roberts A."/>
            <person name="Saif S."/>
            <person name="Shea T."/>
            <person name="Shenoy N."/>
            <person name="Sisk P."/>
            <person name="Stolte C."/>
            <person name="Sykes S."/>
            <person name="Walk T."/>
            <person name="White J."/>
            <person name="Yandava C."/>
            <person name="Haas B."/>
            <person name="Nusbaum C."/>
            <person name="Birren B."/>
        </authorList>
    </citation>
    <scope>NUCLEOTIDE SEQUENCE</scope>
    <source>
        <strain evidence="11">ATCC 64411</strain>
    </source>
</reference>
<evidence type="ECO:0000313" key="13">
    <source>
        <dbReference type="Proteomes" id="UP000011715"/>
    </source>
</evidence>
<accession>A0A0C4DM79</accession>
<feature type="transmembrane region" description="Helical" evidence="9">
    <location>
        <begin position="159"/>
        <end position="179"/>
    </location>
</feature>
<dbReference type="PANTHER" id="PTHR31503">
    <property type="entry name" value="VACUOLAR CALCIUM ION TRANSPORTER"/>
    <property type="match status" value="1"/>
</dbReference>
<dbReference type="EMBL" id="ADBL01000211">
    <property type="status" value="NOT_ANNOTATED_CDS"/>
    <property type="molecule type" value="Genomic_DNA"/>
</dbReference>
<feature type="transmembrane region" description="Helical" evidence="9">
    <location>
        <begin position="185"/>
        <end position="205"/>
    </location>
</feature>
<evidence type="ECO:0000256" key="4">
    <source>
        <dbReference type="ARBA" id="ARBA00022692"/>
    </source>
</evidence>
<dbReference type="Gene3D" id="1.20.1420.30">
    <property type="entry name" value="NCX, central ion-binding region"/>
    <property type="match status" value="1"/>
</dbReference>
<evidence type="ECO:0000256" key="5">
    <source>
        <dbReference type="ARBA" id="ARBA00022989"/>
    </source>
</evidence>
<keyword evidence="4 9" id="KW-0812">Transmembrane</keyword>
<dbReference type="InterPro" id="IPR004837">
    <property type="entry name" value="NaCa_Exmemb"/>
</dbReference>
<dbReference type="Proteomes" id="UP000011715">
    <property type="component" value="Unassembled WGS sequence"/>
</dbReference>
<keyword evidence="7 9" id="KW-0472">Membrane</keyword>
<dbReference type="EMBL" id="ADBL01000212">
    <property type="status" value="NOT_ANNOTATED_CDS"/>
    <property type="molecule type" value="Genomic_DNA"/>
</dbReference>
<dbReference type="eggNOG" id="KOG1397">
    <property type="taxonomic scope" value="Eukaryota"/>
</dbReference>
<dbReference type="Pfam" id="PF01699">
    <property type="entry name" value="Na_Ca_ex"/>
    <property type="match status" value="1"/>
</dbReference>
<evidence type="ECO:0000313" key="12">
    <source>
        <dbReference type="EnsemblFungi" id="MAPG_00882T0"/>
    </source>
</evidence>
<comment type="similarity">
    <text evidence="2">Belongs to the Ca(2+):cation antiporter (CaCA) (TC 2.A.19) family.</text>
</comment>
<dbReference type="InterPro" id="IPR044880">
    <property type="entry name" value="NCX_ion-bd_dom_sf"/>
</dbReference>
<feature type="compositionally biased region" description="Basic and acidic residues" evidence="8">
    <location>
        <begin position="71"/>
        <end position="80"/>
    </location>
</feature>
<dbReference type="VEuPathDB" id="FungiDB:MAPG_00882"/>
<dbReference type="STRING" id="644358.A0A0C4DM79"/>